<evidence type="ECO:0000256" key="1">
    <source>
        <dbReference type="SAM" id="MobiDB-lite"/>
    </source>
</evidence>
<sequence length="364" mass="40759">MVIVTTFDIDRARELIITNTNSCRDALLNQLQTLGVELQTTGARLDNFYSATTTSWQLIRDRLCDSSSGSRANLDTATAETRSATPDTPLTNLKRTFFSNANIALDATRTLLGYVPPARYDVPPATLPLDELFGQLHALHQNSLEWLTHINHNVDSILDILNPSNLLSQGTPLNRLREVLADLTGKVDDIYSTLQLSKLETDQPSSSRPANRFETIEHSLESLHTKIDELTSAVAQTLDRPHVTPVPDEMRPSTNTREPPAYQAQHPTRPCRAYGTVLFEDKILKIPMDITGRPVSTALKLELHLVTNDQTTIVSYRIYDDGYLLLSDDIETAHKLQHRLSDCLALLHQRCPNFIYKIKGHGLC</sequence>
<dbReference type="EMBL" id="MF363012">
    <property type="protein sequence ID" value="AVK94129.1"/>
    <property type="molecule type" value="Genomic_RNA"/>
</dbReference>
<organism evidence="3">
    <name type="scientific">Garlic virus D</name>
    <dbReference type="NCBI Taxonomy" id="12430"/>
    <lineage>
        <taxon>Viruses</taxon>
        <taxon>Riboviria</taxon>
        <taxon>Orthornavirae</taxon>
        <taxon>Kitrinoviricota</taxon>
        <taxon>Alsuviricetes</taxon>
        <taxon>Tymovirales</taxon>
        <taxon>Alphaflexiviridae</taxon>
        <taxon>Allexivirus</taxon>
        <taxon>Acarallexivirus</taxon>
        <taxon>Allexivirus deltallii</taxon>
    </lineage>
</organism>
<evidence type="ECO:0000313" key="2">
    <source>
        <dbReference type="EMBL" id="AVK94129.1"/>
    </source>
</evidence>
<protein>
    <submittedName>
        <fullName evidence="3">40 kDa protein</fullName>
    </submittedName>
</protein>
<accession>A0A2P1E6T0</accession>
<reference evidence="2" key="1">
    <citation type="submission" date="2017-06" db="EMBL/GenBank/DDBJ databases">
        <authorList>
            <person name="Kim H.J."/>
            <person name="Triplett B.A."/>
        </authorList>
    </citation>
    <scope>NUCLEOTIDE SEQUENCE</scope>
    <source>
        <strain evidence="2">GVD-XM</strain>
    </source>
</reference>
<feature type="region of interest" description="Disordered" evidence="1">
    <location>
        <begin position="67"/>
        <end position="86"/>
    </location>
</feature>
<reference evidence="3" key="2">
    <citation type="submission" date="2017-08" db="EMBL/GenBank/DDBJ databases">
        <authorList>
            <person name="de Groot N.N."/>
        </authorList>
    </citation>
    <scope>NUCLEOTIDE SEQUENCE</scope>
    <source>
        <strain evidence="3">FJ-XM1</strain>
    </source>
</reference>
<feature type="region of interest" description="Disordered" evidence="1">
    <location>
        <begin position="242"/>
        <end position="267"/>
    </location>
</feature>
<proteinExistence type="predicted"/>
<dbReference type="Pfam" id="PF05549">
    <property type="entry name" value="Allexi_40kDa"/>
    <property type="match status" value="1"/>
</dbReference>
<dbReference type="InterPro" id="IPR008398">
    <property type="entry name" value="Allexi_40kDa"/>
</dbReference>
<dbReference type="EMBL" id="MF795136">
    <property type="protein sequence ID" value="AVK94134.1"/>
    <property type="molecule type" value="Genomic_RNA"/>
</dbReference>
<evidence type="ECO:0000313" key="3">
    <source>
        <dbReference type="EMBL" id="AVK94134.1"/>
    </source>
</evidence>
<dbReference type="PIRSF" id="PIRSF005512">
    <property type="entry name" value="Allexi_40kDa"/>
    <property type="match status" value="1"/>
</dbReference>
<name>A0A2P1E6T0_9VIRU</name>